<keyword evidence="15" id="KW-1185">Reference proteome</keyword>
<evidence type="ECO:0000256" key="9">
    <source>
        <dbReference type="ARBA" id="ARBA00023004"/>
    </source>
</evidence>
<comment type="cofactor">
    <cofactor evidence="1 12">
        <name>pyridoxal 5'-phosphate</name>
        <dbReference type="ChEBI" id="CHEBI:597326"/>
    </cofactor>
</comment>
<evidence type="ECO:0000256" key="7">
    <source>
        <dbReference type="ARBA" id="ARBA00022723"/>
    </source>
</evidence>
<dbReference type="Proteomes" id="UP000231658">
    <property type="component" value="Unassembled WGS sequence"/>
</dbReference>
<keyword evidence="9" id="KW-0408">Iron</keyword>
<evidence type="ECO:0000256" key="8">
    <source>
        <dbReference type="ARBA" id="ARBA00022898"/>
    </source>
</evidence>
<dbReference type="PIRSF" id="PIRSF005572">
    <property type="entry name" value="NifS"/>
    <property type="match status" value="1"/>
</dbReference>
<gene>
    <name evidence="14" type="primary">iscS</name>
    <name evidence="14" type="ORF">MTBPR1_80124</name>
</gene>
<dbReference type="InterPro" id="IPR015422">
    <property type="entry name" value="PyrdxlP-dep_Trfase_small"/>
</dbReference>
<comment type="catalytic activity">
    <reaction evidence="11">
        <text>(sulfur carrier)-H + L-cysteine = (sulfur carrier)-SH + L-alanine</text>
        <dbReference type="Rhea" id="RHEA:43892"/>
        <dbReference type="Rhea" id="RHEA-COMP:14737"/>
        <dbReference type="Rhea" id="RHEA-COMP:14739"/>
        <dbReference type="ChEBI" id="CHEBI:29917"/>
        <dbReference type="ChEBI" id="CHEBI:35235"/>
        <dbReference type="ChEBI" id="CHEBI:57972"/>
        <dbReference type="ChEBI" id="CHEBI:64428"/>
        <dbReference type="EC" id="2.8.1.7"/>
    </reaction>
</comment>
<keyword evidence="10" id="KW-0411">Iron-sulfur</keyword>
<dbReference type="GO" id="GO:0051536">
    <property type="term" value="F:iron-sulfur cluster binding"/>
    <property type="evidence" value="ECO:0007669"/>
    <property type="project" value="UniProtKB-KW"/>
</dbReference>
<evidence type="ECO:0000256" key="10">
    <source>
        <dbReference type="ARBA" id="ARBA00023014"/>
    </source>
</evidence>
<feature type="domain" description="Aminotransferase class V" evidence="13">
    <location>
        <begin position="8"/>
        <end position="350"/>
    </location>
</feature>
<reference evidence="14 15" key="1">
    <citation type="submission" date="2016-07" db="EMBL/GenBank/DDBJ databases">
        <authorList>
            <person name="Lefevre C.T."/>
        </authorList>
    </citation>
    <scope>NUCLEOTIDE SEQUENCE [LARGE SCALE GENOMIC DNA]</scope>
    <source>
        <strain evidence="14">PR1</strain>
    </source>
</reference>
<dbReference type="PANTHER" id="PTHR11601">
    <property type="entry name" value="CYSTEINE DESULFURYLASE FAMILY MEMBER"/>
    <property type="match status" value="1"/>
</dbReference>
<evidence type="ECO:0000259" key="13">
    <source>
        <dbReference type="Pfam" id="PF00266"/>
    </source>
</evidence>
<keyword evidence="8" id="KW-0663">Pyridoxal phosphate</keyword>
<dbReference type="GO" id="GO:0031071">
    <property type="term" value="F:cysteine desulfurase activity"/>
    <property type="evidence" value="ECO:0007669"/>
    <property type="project" value="UniProtKB-EC"/>
</dbReference>
<comment type="function">
    <text evidence="2">Catalyzes the removal of elemental sulfur atoms from cysteine to produce alanine. Seems to participate in the biosynthesis of the nitrogenase metalloclusters by providing the inorganic sulfur required for the Fe-S core formation.</text>
</comment>
<evidence type="ECO:0000256" key="2">
    <source>
        <dbReference type="ARBA" id="ARBA00003120"/>
    </source>
</evidence>
<dbReference type="GO" id="GO:0046872">
    <property type="term" value="F:metal ion binding"/>
    <property type="evidence" value="ECO:0007669"/>
    <property type="project" value="UniProtKB-KW"/>
</dbReference>
<dbReference type="EMBL" id="FLYE01000047">
    <property type="protein sequence ID" value="SCA58070.1"/>
    <property type="molecule type" value="Genomic_DNA"/>
</dbReference>
<dbReference type="SUPFAM" id="SSF53383">
    <property type="entry name" value="PLP-dependent transferases"/>
    <property type="match status" value="1"/>
</dbReference>
<dbReference type="InterPro" id="IPR000192">
    <property type="entry name" value="Aminotrans_V_dom"/>
</dbReference>
<protein>
    <recommendedName>
        <fullName evidence="5">Cysteine desulfurase</fullName>
        <ecNumber evidence="4">2.8.1.7</ecNumber>
    </recommendedName>
</protein>
<accession>A0A1C3RL77</accession>
<dbReference type="EC" id="2.8.1.7" evidence="4"/>
<comment type="similarity">
    <text evidence="3">Belongs to the class-V pyridoxal-phosphate-dependent aminotransferase family. NifS/IscS subfamily.</text>
</comment>
<dbReference type="Gene3D" id="3.40.640.10">
    <property type="entry name" value="Type I PLP-dependent aspartate aminotransferase-like (Major domain)"/>
    <property type="match status" value="1"/>
</dbReference>
<sequence>MSVMNKIVYMDYNATAPAYGSVISAMSAALNHVGNPSSVHGSGRGARKLLEEAREKVARLVNVPSDWVIFTSGGTEADALALNGVDVERVLVSAVEHVAVMNARDDVDVLSVDENGIVDLKALEDRLKGDERTTLVSVVAANNETGVIQPLEEIVEICHAHGALVHSDAVQMVGKCDFDMQALGLDMISLSAHKIGGPQGVGALVKRQGVDLEAMFKGGGQERSLRGGTENLSGIVGFGAAVEEKTDYLAIKALRDDLELQIKALGATVFGDGAKRLPNTSYFAFAGMPSERQVMALDLAGVMVSAGSACSSGKVKSSHVLKAMKVEDELAGCAIRVSLGWNSTKEDIEFFVQAYTKLIERVQSRKTGRSNAA</sequence>
<evidence type="ECO:0000256" key="3">
    <source>
        <dbReference type="ARBA" id="ARBA00006490"/>
    </source>
</evidence>
<dbReference type="Gene3D" id="1.10.260.50">
    <property type="match status" value="1"/>
</dbReference>
<evidence type="ECO:0000256" key="5">
    <source>
        <dbReference type="ARBA" id="ARBA00013558"/>
    </source>
</evidence>
<evidence type="ECO:0000256" key="4">
    <source>
        <dbReference type="ARBA" id="ARBA00012239"/>
    </source>
</evidence>
<evidence type="ECO:0000256" key="6">
    <source>
        <dbReference type="ARBA" id="ARBA00022679"/>
    </source>
</evidence>
<evidence type="ECO:0000256" key="12">
    <source>
        <dbReference type="RuleBase" id="RU004504"/>
    </source>
</evidence>
<dbReference type="InterPro" id="IPR015421">
    <property type="entry name" value="PyrdxlP-dep_Trfase_major"/>
</dbReference>
<evidence type="ECO:0000256" key="1">
    <source>
        <dbReference type="ARBA" id="ARBA00001933"/>
    </source>
</evidence>
<dbReference type="InterPro" id="IPR020578">
    <property type="entry name" value="Aminotrans_V_PyrdxlP_BS"/>
</dbReference>
<dbReference type="InterPro" id="IPR016454">
    <property type="entry name" value="Cysteine_dSase"/>
</dbReference>
<evidence type="ECO:0000313" key="15">
    <source>
        <dbReference type="Proteomes" id="UP000231658"/>
    </source>
</evidence>
<name>A0A1C3RL77_9PROT</name>
<dbReference type="AlphaFoldDB" id="A0A1C3RL77"/>
<evidence type="ECO:0000313" key="14">
    <source>
        <dbReference type="EMBL" id="SCA58070.1"/>
    </source>
</evidence>
<organism evidence="14 15">
    <name type="scientific">Candidatus Terasakiella magnetica</name>
    <dbReference type="NCBI Taxonomy" id="1867952"/>
    <lineage>
        <taxon>Bacteria</taxon>
        <taxon>Pseudomonadati</taxon>
        <taxon>Pseudomonadota</taxon>
        <taxon>Alphaproteobacteria</taxon>
        <taxon>Rhodospirillales</taxon>
        <taxon>Terasakiellaceae</taxon>
        <taxon>Terasakiella</taxon>
    </lineage>
</organism>
<dbReference type="STRING" id="1867952.MTBPR1_80124"/>
<dbReference type="InterPro" id="IPR015424">
    <property type="entry name" value="PyrdxlP-dep_Trfase"/>
</dbReference>
<evidence type="ECO:0000256" key="11">
    <source>
        <dbReference type="ARBA" id="ARBA00050776"/>
    </source>
</evidence>
<dbReference type="Pfam" id="PF00266">
    <property type="entry name" value="Aminotran_5"/>
    <property type="match status" value="1"/>
</dbReference>
<proteinExistence type="inferred from homology"/>
<dbReference type="PROSITE" id="PS00595">
    <property type="entry name" value="AA_TRANSFER_CLASS_5"/>
    <property type="match status" value="1"/>
</dbReference>
<dbReference type="Gene3D" id="3.90.1150.10">
    <property type="entry name" value="Aspartate Aminotransferase, domain 1"/>
    <property type="match status" value="1"/>
</dbReference>
<keyword evidence="6 14" id="KW-0808">Transferase</keyword>
<keyword evidence="7" id="KW-0479">Metal-binding</keyword>
<dbReference type="PANTHER" id="PTHR11601:SF34">
    <property type="entry name" value="CYSTEINE DESULFURASE"/>
    <property type="match status" value="1"/>
</dbReference>